<dbReference type="PANTHER" id="PTHR34145">
    <property type="entry name" value="OS02G0105600 PROTEIN"/>
    <property type="match status" value="1"/>
</dbReference>
<keyword evidence="3" id="KW-1185">Reference proteome</keyword>
<protein>
    <submittedName>
        <fullName evidence="2">FBD domain</fullName>
    </submittedName>
</protein>
<feature type="non-terminal residue" evidence="2">
    <location>
        <position position="1"/>
    </location>
</feature>
<dbReference type="Proteomes" id="UP000694251">
    <property type="component" value="Chromosome 1"/>
</dbReference>
<accession>A0A8T2HCB5</accession>
<dbReference type="AlphaFoldDB" id="A0A8T2HCB5"/>
<comment type="caution">
    <text evidence="2">The sequence shown here is derived from an EMBL/GenBank/DDBJ whole genome shotgun (WGS) entry which is preliminary data.</text>
</comment>
<dbReference type="OrthoDB" id="1029898at2759"/>
<evidence type="ECO:0000313" key="3">
    <source>
        <dbReference type="Proteomes" id="UP000694251"/>
    </source>
</evidence>
<organism evidence="2 3">
    <name type="scientific">Arabidopsis suecica</name>
    <name type="common">Swedish thale-cress</name>
    <name type="synonym">Cardaminopsis suecica</name>
    <dbReference type="NCBI Taxonomy" id="45249"/>
    <lineage>
        <taxon>Eukaryota</taxon>
        <taxon>Viridiplantae</taxon>
        <taxon>Streptophyta</taxon>
        <taxon>Embryophyta</taxon>
        <taxon>Tracheophyta</taxon>
        <taxon>Spermatophyta</taxon>
        <taxon>Magnoliopsida</taxon>
        <taxon>eudicotyledons</taxon>
        <taxon>Gunneridae</taxon>
        <taxon>Pentapetalae</taxon>
        <taxon>rosids</taxon>
        <taxon>malvids</taxon>
        <taxon>Brassicales</taxon>
        <taxon>Brassicaceae</taxon>
        <taxon>Camelineae</taxon>
        <taxon>Arabidopsis</taxon>
    </lineage>
</organism>
<evidence type="ECO:0000313" key="2">
    <source>
        <dbReference type="EMBL" id="KAG7658061.1"/>
    </source>
</evidence>
<dbReference type="PANTHER" id="PTHR34145:SF28">
    <property type="entry name" value="F-BOX DOMAIN-CONTAINING PROTEIN"/>
    <property type="match status" value="1"/>
</dbReference>
<name>A0A8T2HCB5_ARASU</name>
<dbReference type="EMBL" id="JAEFBJ010000001">
    <property type="protein sequence ID" value="KAG7658061.1"/>
    <property type="molecule type" value="Genomic_DNA"/>
</dbReference>
<dbReference type="InterPro" id="IPR055357">
    <property type="entry name" value="LRR_At1g61320_AtMIF1"/>
</dbReference>
<sequence>RKINPWLLLPGVEMAESSNKRVKPSETVPEDVLELMMSTYLPVQSLLTTRVLSKRFRETEVRSLDLDFSGIYSRRRRKVEVVGIIEKVFNQHKGSEIHRFVLLLNHIGVEDKIISWTNTCFGKNIKELVLDFSKSRIVMAIPIDFSAVESLQVLKLRWCKFEIPDNPPKGLKLLKTLSLMRTQVMVKTIDAIFNNCIHLESLELIECRMDGILSIRAQNHKKFKSLVVSFMPDLRHIRLDAPTLENYKYDGYVICVNILITNALKEANLYYTRIRRFYHQKSDLVDTLRFYTRLSVLSTTTIFLEALTKRYVGEGRLENPPFKFENLTEFKISFITPTFCTLFDIAEFLKECPKLKQVVIDIQNFTFEPQMYFWEIHHKAQIQNTSNNNYLLKCLTDVKIIGYKGHWHELDIVEFFVKNAPSLKRLELQMPKNAKNDAHTPDVARIKLIKTIFSGVKVTEV</sequence>
<reference evidence="2 3" key="1">
    <citation type="submission" date="2020-12" db="EMBL/GenBank/DDBJ databases">
        <title>Concerted genomic and epigenomic changes stabilize Arabidopsis allopolyploids.</title>
        <authorList>
            <person name="Chen Z."/>
        </authorList>
    </citation>
    <scope>NUCLEOTIDE SEQUENCE [LARGE SCALE GENOMIC DNA]</scope>
    <source>
        <strain evidence="2">As9502</strain>
        <tissue evidence="2">Leaf</tissue>
    </source>
</reference>
<evidence type="ECO:0000259" key="1">
    <source>
        <dbReference type="Pfam" id="PF23622"/>
    </source>
</evidence>
<dbReference type="InterPro" id="IPR053772">
    <property type="entry name" value="At1g61320/At1g61330-like"/>
</dbReference>
<gene>
    <name evidence="2" type="ORF">ISN44_As01g050650</name>
</gene>
<feature type="domain" description="At1g61320/AtMIF1 LRR" evidence="1">
    <location>
        <begin position="89"/>
        <end position="435"/>
    </location>
</feature>
<dbReference type="Pfam" id="PF23622">
    <property type="entry name" value="LRR_At1g61320_AtMIF1"/>
    <property type="match status" value="1"/>
</dbReference>
<proteinExistence type="predicted"/>